<dbReference type="EMBL" id="JAEUBG010000483">
    <property type="protein sequence ID" value="KAH3688167.1"/>
    <property type="molecule type" value="Genomic_DNA"/>
</dbReference>
<organism evidence="1 2">
    <name type="scientific">Wickerhamomyces pijperi</name>
    <name type="common">Yeast</name>
    <name type="synonym">Pichia pijperi</name>
    <dbReference type="NCBI Taxonomy" id="599730"/>
    <lineage>
        <taxon>Eukaryota</taxon>
        <taxon>Fungi</taxon>
        <taxon>Dikarya</taxon>
        <taxon>Ascomycota</taxon>
        <taxon>Saccharomycotina</taxon>
        <taxon>Saccharomycetes</taxon>
        <taxon>Phaffomycetales</taxon>
        <taxon>Wickerhamomycetaceae</taxon>
        <taxon>Wickerhamomyces</taxon>
    </lineage>
</organism>
<proteinExistence type="predicted"/>
<comment type="caution">
    <text evidence="1">The sequence shown here is derived from an EMBL/GenBank/DDBJ whole genome shotgun (WGS) entry which is preliminary data.</text>
</comment>
<dbReference type="Proteomes" id="UP000774326">
    <property type="component" value="Unassembled WGS sequence"/>
</dbReference>
<accession>A0A9P8QF38</accession>
<protein>
    <submittedName>
        <fullName evidence="1">Uncharacterized protein</fullName>
    </submittedName>
</protein>
<keyword evidence="2" id="KW-1185">Reference proteome</keyword>
<evidence type="ECO:0000313" key="2">
    <source>
        <dbReference type="Proteomes" id="UP000774326"/>
    </source>
</evidence>
<evidence type="ECO:0000313" key="1">
    <source>
        <dbReference type="EMBL" id="KAH3688167.1"/>
    </source>
</evidence>
<feature type="non-terminal residue" evidence="1">
    <location>
        <position position="1"/>
    </location>
</feature>
<reference evidence="1" key="1">
    <citation type="journal article" date="2021" name="Open Biol.">
        <title>Shared evolutionary footprints suggest mitochondrial oxidative damage underlies multiple complex I losses in fungi.</title>
        <authorList>
            <person name="Schikora-Tamarit M.A."/>
            <person name="Marcet-Houben M."/>
            <person name="Nosek J."/>
            <person name="Gabaldon T."/>
        </authorList>
    </citation>
    <scope>NUCLEOTIDE SEQUENCE</scope>
    <source>
        <strain evidence="1">CBS2887</strain>
    </source>
</reference>
<name>A0A9P8QF38_WICPI</name>
<dbReference type="AlphaFoldDB" id="A0A9P8QF38"/>
<reference evidence="1" key="2">
    <citation type="submission" date="2021-01" db="EMBL/GenBank/DDBJ databases">
        <authorList>
            <person name="Schikora-Tamarit M.A."/>
        </authorList>
    </citation>
    <scope>NUCLEOTIDE SEQUENCE</scope>
    <source>
        <strain evidence="1">CBS2887</strain>
    </source>
</reference>
<gene>
    <name evidence="1" type="ORF">WICPIJ_000849</name>
</gene>
<sequence>EKSKDKAKRDLTGREIIIKKFADKFYQEEDTGDKGTEIDMSAFRDAIEEVEEENIKDYGDGKNAFFEENNAT</sequence>